<keyword evidence="1 3" id="KW-0853">WD repeat</keyword>
<dbReference type="PANTHER" id="PTHR19848">
    <property type="entry name" value="WD40 REPEAT PROTEIN"/>
    <property type="match status" value="1"/>
</dbReference>
<evidence type="ECO:0000313" key="5">
    <source>
        <dbReference type="EMBL" id="KOO31865.1"/>
    </source>
</evidence>
<evidence type="ECO:0000256" key="2">
    <source>
        <dbReference type="ARBA" id="ARBA00022737"/>
    </source>
</evidence>
<accession>A0A0M0JZ73</accession>
<feature type="region of interest" description="Disordered" evidence="4">
    <location>
        <begin position="99"/>
        <end position="123"/>
    </location>
</feature>
<dbReference type="Pfam" id="PF00400">
    <property type="entry name" value="WD40"/>
    <property type="match status" value="2"/>
</dbReference>
<dbReference type="Proteomes" id="UP000037460">
    <property type="component" value="Unassembled WGS sequence"/>
</dbReference>
<sequence>MSSSRQSSSRGAAVPSNPFEIGGGSLVPRHVPLKAAPRASPSERALMAGTPLKMGTGAGAGMHASNRHTDAYMAQMYAALEDMGVDTSDDKYRESFDPGLTTLGARPGQAAVQRGPLDRQGRTADCSDRPLLCMSVHGDLAVVGSADHGLVELSLAPSTDGTTLTKKRTLYTKQYGHHEWVTDVSHCPDGRVLSAGMDSKLCLWNAAGQPRCNDLLGHTGSIAKVLASADNALGLSAGYDKSLRFWSLSSCKEVICLRAHRAPVMHLAWAGGVLASADRDGAVVSWDVTTGDATHLGAHGGHATALAAASYAEAGGGAAGVDGESGGLLPRGLVSGGQDGVVRLWDLRMTGSGKAAMETRVHTGAVNDLIAHKMPNGQPLVISSGADKRLLTLDPRMSLQAVHLFEDHRDFIYSLHAIGHIAISGAGDGSVLLHDLQQGKCMYGLGANRAAVRALHADTNRLVCAGDDGSILSAAEQFAEKKRVAMEKAERLKAERRAKEAAMGGAGASRASRPMLPNAEWDDAVPPPATIPRNEFGTPLYPPGHPMGPPLRTAPAQNAAQNELDALHALGDKKFGKRRTPNSDGQ</sequence>
<feature type="repeat" description="WD" evidence="3">
    <location>
        <begin position="215"/>
        <end position="250"/>
    </location>
</feature>
<evidence type="ECO:0000256" key="3">
    <source>
        <dbReference type="PROSITE-ProRule" id="PRU00221"/>
    </source>
</evidence>
<gene>
    <name evidence="5" type="ORF">Ctob_008001</name>
</gene>
<feature type="region of interest" description="Disordered" evidence="4">
    <location>
        <begin position="496"/>
        <end position="586"/>
    </location>
</feature>
<dbReference type="PROSITE" id="PS50294">
    <property type="entry name" value="WD_REPEATS_REGION"/>
    <property type="match status" value="1"/>
</dbReference>
<dbReference type="AlphaFoldDB" id="A0A0M0JZ73"/>
<feature type="repeat" description="WD" evidence="3">
    <location>
        <begin position="333"/>
        <end position="348"/>
    </location>
</feature>
<comment type="caution">
    <text evidence="5">The sequence shown here is derived from an EMBL/GenBank/DDBJ whole genome shotgun (WGS) entry which is preliminary data.</text>
</comment>
<dbReference type="EMBL" id="JWZX01001915">
    <property type="protein sequence ID" value="KOO31865.1"/>
    <property type="molecule type" value="Genomic_DNA"/>
</dbReference>
<evidence type="ECO:0000256" key="4">
    <source>
        <dbReference type="SAM" id="MobiDB-lite"/>
    </source>
</evidence>
<dbReference type="InterPro" id="IPR015943">
    <property type="entry name" value="WD40/YVTN_repeat-like_dom_sf"/>
</dbReference>
<keyword evidence="6" id="KW-1185">Reference proteome</keyword>
<dbReference type="PROSITE" id="PS00678">
    <property type="entry name" value="WD_REPEATS_1"/>
    <property type="match status" value="2"/>
</dbReference>
<feature type="compositionally biased region" description="Pro residues" evidence="4">
    <location>
        <begin position="540"/>
        <end position="549"/>
    </location>
</feature>
<dbReference type="SUPFAM" id="SSF50978">
    <property type="entry name" value="WD40 repeat-like"/>
    <property type="match status" value="1"/>
</dbReference>
<reference evidence="6" key="1">
    <citation type="journal article" date="2015" name="PLoS Genet.">
        <title>Genome Sequence and Transcriptome Analyses of Chrysochromulina tobin: Metabolic Tools for Enhanced Algal Fitness in the Prominent Order Prymnesiales (Haptophyceae).</title>
        <authorList>
            <person name="Hovde B.T."/>
            <person name="Deodato C.R."/>
            <person name="Hunsperger H.M."/>
            <person name="Ryken S.A."/>
            <person name="Yost W."/>
            <person name="Jha R.K."/>
            <person name="Patterson J."/>
            <person name="Monnat R.J. Jr."/>
            <person name="Barlow S.B."/>
            <person name="Starkenburg S.R."/>
            <person name="Cattolico R.A."/>
        </authorList>
    </citation>
    <scope>NUCLEOTIDE SEQUENCE</scope>
    <source>
        <strain evidence="6">CCMP291</strain>
    </source>
</reference>
<feature type="repeat" description="WD" evidence="3">
    <location>
        <begin position="257"/>
        <end position="296"/>
    </location>
</feature>
<feature type="compositionally biased region" description="Low complexity" evidence="4">
    <location>
        <begin position="1"/>
        <end position="10"/>
    </location>
</feature>
<feature type="region of interest" description="Disordered" evidence="4">
    <location>
        <begin position="1"/>
        <end position="26"/>
    </location>
</feature>
<evidence type="ECO:0000256" key="1">
    <source>
        <dbReference type="ARBA" id="ARBA00022574"/>
    </source>
</evidence>
<dbReference type="OrthoDB" id="496at2759"/>
<dbReference type="InterPro" id="IPR036322">
    <property type="entry name" value="WD40_repeat_dom_sf"/>
</dbReference>
<keyword evidence="2" id="KW-0677">Repeat</keyword>
<proteinExistence type="predicted"/>
<evidence type="ECO:0000313" key="6">
    <source>
        <dbReference type="Proteomes" id="UP000037460"/>
    </source>
</evidence>
<dbReference type="SMART" id="SM00320">
    <property type="entry name" value="WD40"/>
    <property type="match status" value="7"/>
</dbReference>
<dbReference type="InterPro" id="IPR001680">
    <property type="entry name" value="WD40_rpt"/>
</dbReference>
<dbReference type="Gene3D" id="2.130.10.10">
    <property type="entry name" value="YVTN repeat-like/Quinoprotein amine dehydrogenase"/>
    <property type="match status" value="2"/>
</dbReference>
<dbReference type="InterPro" id="IPR020472">
    <property type="entry name" value="WD40_PAC1"/>
</dbReference>
<dbReference type="PRINTS" id="PR00320">
    <property type="entry name" value="GPROTEINBRPT"/>
</dbReference>
<organism evidence="5 6">
    <name type="scientific">Chrysochromulina tobinii</name>
    <dbReference type="NCBI Taxonomy" id="1460289"/>
    <lineage>
        <taxon>Eukaryota</taxon>
        <taxon>Haptista</taxon>
        <taxon>Haptophyta</taxon>
        <taxon>Prymnesiophyceae</taxon>
        <taxon>Prymnesiales</taxon>
        <taxon>Chrysochromulinaceae</taxon>
        <taxon>Chrysochromulina</taxon>
    </lineage>
</organism>
<dbReference type="PROSITE" id="PS50082">
    <property type="entry name" value="WD_REPEATS_2"/>
    <property type="match status" value="3"/>
</dbReference>
<dbReference type="CDD" id="cd00200">
    <property type="entry name" value="WD40"/>
    <property type="match status" value="1"/>
</dbReference>
<protein>
    <submittedName>
        <fullName evidence="5">Uncharacterized protein</fullName>
    </submittedName>
</protein>
<name>A0A0M0JZ73_9EUKA</name>
<dbReference type="PANTHER" id="PTHR19848:SF7">
    <property type="entry name" value="F-BOX AND WD-40 DOMAIN PROTEIN 7"/>
    <property type="match status" value="1"/>
</dbReference>
<dbReference type="InterPro" id="IPR019775">
    <property type="entry name" value="WD40_repeat_CS"/>
</dbReference>